<organism evidence="1 2">
    <name type="scientific">Penicillium digitatum (strain Pd1 / CECT 20795)</name>
    <name type="common">Green mold</name>
    <dbReference type="NCBI Taxonomy" id="1170230"/>
    <lineage>
        <taxon>Eukaryota</taxon>
        <taxon>Fungi</taxon>
        <taxon>Dikarya</taxon>
        <taxon>Ascomycota</taxon>
        <taxon>Pezizomycotina</taxon>
        <taxon>Eurotiomycetes</taxon>
        <taxon>Eurotiomycetidae</taxon>
        <taxon>Eurotiales</taxon>
        <taxon>Aspergillaceae</taxon>
        <taxon>Penicillium</taxon>
    </lineage>
</organism>
<comment type="caution">
    <text evidence="1">The sequence shown here is derived from an EMBL/GenBank/DDBJ whole genome shotgun (WGS) entry which is preliminary data.</text>
</comment>
<sequence>MSICKIHRRARIFPKAKEALKDLFRCQITQFP</sequence>
<accession>K9FBC0</accession>
<dbReference type="OrthoDB" id="10260017at2759"/>
<dbReference type="HOGENOM" id="CLU_3392461_0_0_1"/>
<dbReference type="EMBL" id="AKCU01000473">
    <property type="protein sequence ID" value="EKV06715.1"/>
    <property type="molecule type" value="Genomic_DNA"/>
</dbReference>
<gene>
    <name evidence="1" type="ORF">PDIP_77510</name>
</gene>
<dbReference type="VEuPathDB" id="FungiDB:PDIP_77510"/>
<evidence type="ECO:0000313" key="2">
    <source>
        <dbReference type="Proteomes" id="UP000009886"/>
    </source>
</evidence>
<name>K9FBC0_PEND1</name>
<evidence type="ECO:0000313" key="1">
    <source>
        <dbReference type="EMBL" id="EKV06715.1"/>
    </source>
</evidence>
<dbReference type="KEGG" id="pdp:PDIP_77510"/>
<reference evidence="2" key="1">
    <citation type="journal article" date="2012" name="BMC Genomics">
        <title>Genome sequence of the necrotrophic fungus Penicillium digitatum, the main postharvest pathogen of citrus.</title>
        <authorList>
            <person name="Marcet-Houben M."/>
            <person name="Ballester A.-R."/>
            <person name="de la Fuente B."/>
            <person name="Harries E."/>
            <person name="Marcos J.F."/>
            <person name="Gonzalez-Candelas L."/>
            <person name="Gabaldon T."/>
        </authorList>
    </citation>
    <scope>NUCLEOTIDE SEQUENCE [LARGE SCALE GENOMIC DNA]</scope>
    <source>
        <strain evidence="2">Pd1 / CECT 20795</strain>
    </source>
</reference>
<dbReference type="Proteomes" id="UP000009886">
    <property type="component" value="Unassembled WGS sequence"/>
</dbReference>
<proteinExistence type="predicted"/>
<dbReference type="AlphaFoldDB" id="K9FBC0"/>
<protein>
    <submittedName>
        <fullName evidence="1">Uncharacterized protein</fullName>
    </submittedName>
</protein>